<dbReference type="Proteomes" id="UP000023152">
    <property type="component" value="Unassembled WGS sequence"/>
</dbReference>
<evidence type="ECO:0000313" key="3">
    <source>
        <dbReference type="Proteomes" id="UP000023152"/>
    </source>
</evidence>
<dbReference type="AlphaFoldDB" id="X6NMQ8"/>
<feature type="region of interest" description="Disordered" evidence="1">
    <location>
        <begin position="97"/>
        <end position="137"/>
    </location>
</feature>
<sequence length="168" mass="19408">MSFKFKPENLEQENARLKEKLYQANQKIQLLAAVLRIFQSDLCVKSERLETLCENLRHNPIWQECMDELESKQFQSVNRGQEDTALAGNSNIVTTSSLHNSLKSPRMNETSSDAFAKNGTKSQKESEDQKINTSNTRTTYPFYDDMFRIPSHTTNANSQQYEHCVQLH</sequence>
<reference evidence="2 3" key="1">
    <citation type="journal article" date="2013" name="Curr. Biol.">
        <title>The Genome of the Foraminiferan Reticulomyxa filosa.</title>
        <authorList>
            <person name="Glockner G."/>
            <person name="Hulsmann N."/>
            <person name="Schleicher M."/>
            <person name="Noegel A.A."/>
            <person name="Eichinger L."/>
            <person name="Gallinger C."/>
            <person name="Pawlowski J."/>
            <person name="Sierra R."/>
            <person name="Euteneuer U."/>
            <person name="Pillet L."/>
            <person name="Moustafa A."/>
            <person name="Platzer M."/>
            <person name="Groth M."/>
            <person name="Szafranski K."/>
            <person name="Schliwa M."/>
        </authorList>
    </citation>
    <scope>NUCLEOTIDE SEQUENCE [LARGE SCALE GENOMIC DNA]</scope>
</reference>
<gene>
    <name evidence="2" type="ORF">RFI_10446</name>
</gene>
<keyword evidence="3" id="KW-1185">Reference proteome</keyword>
<feature type="compositionally biased region" description="Polar residues" evidence="1">
    <location>
        <begin position="97"/>
        <end position="113"/>
    </location>
</feature>
<comment type="caution">
    <text evidence="2">The sequence shown here is derived from an EMBL/GenBank/DDBJ whole genome shotgun (WGS) entry which is preliminary data.</text>
</comment>
<evidence type="ECO:0000313" key="2">
    <source>
        <dbReference type="EMBL" id="ETO26687.1"/>
    </source>
</evidence>
<organism evidence="2 3">
    <name type="scientific">Reticulomyxa filosa</name>
    <dbReference type="NCBI Taxonomy" id="46433"/>
    <lineage>
        <taxon>Eukaryota</taxon>
        <taxon>Sar</taxon>
        <taxon>Rhizaria</taxon>
        <taxon>Retaria</taxon>
        <taxon>Foraminifera</taxon>
        <taxon>Monothalamids</taxon>
        <taxon>Reticulomyxidae</taxon>
        <taxon>Reticulomyxa</taxon>
    </lineage>
</organism>
<accession>X6NMQ8</accession>
<proteinExistence type="predicted"/>
<evidence type="ECO:0000256" key="1">
    <source>
        <dbReference type="SAM" id="MobiDB-lite"/>
    </source>
</evidence>
<name>X6NMQ8_RETFI</name>
<protein>
    <submittedName>
        <fullName evidence="2">Uncharacterized protein</fullName>
    </submittedName>
</protein>
<dbReference type="EMBL" id="ASPP01007704">
    <property type="protein sequence ID" value="ETO26687.1"/>
    <property type="molecule type" value="Genomic_DNA"/>
</dbReference>